<gene>
    <name evidence="2" type="ORF">VV02_13640</name>
</gene>
<dbReference type="KEGG" id="lmoi:VV02_13640"/>
<name>A0A0K1JQP8_9MICO</name>
<feature type="domain" description="NAD(P)-binding" evidence="1">
    <location>
        <begin position="3"/>
        <end position="187"/>
    </location>
</feature>
<dbReference type="Gene3D" id="3.40.50.720">
    <property type="entry name" value="NAD(P)-binding Rossmann-like Domain"/>
    <property type="match status" value="1"/>
</dbReference>
<dbReference type="Proteomes" id="UP000066480">
    <property type="component" value="Chromosome"/>
</dbReference>
<dbReference type="PANTHER" id="PTHR43355">
    <property type="entry name" value="FLAVIN REDUCTASE (NADPH)"/>
    <property type="match status" value="1"/>
</dbReference>
<evidence type="ECO:0000313" key="3">
    <source>
        <dbReference type="Proteomes" id="UP000066480"/>
    </source>
</evidence>
<proteinExistence type="predicted"/>
<dbReference type="PANTHER" id="PTHR43355:SF2">
    <property type="entry name" value="FLAVIN REDUCTASE (NADPH)"/>
    <property type="match status" value="1"/>
</dbReference>
<reference evidence="2 3" key="1">
    <citation type="submission" date="2015-03" db="EMBL/GenBank/DDBJ databases">
        <title>Luteipulveratus halotolerans sp. nov., a novel actinobacterium (Dermacoccaceae) from Sarawak, Malaysia.</title>
        <authorList>
            <person name="Juboi H."/>
            <person name="Basik A."/>
            <person name="Shamsul S.S."/>
            <person name="Arnold P."/>
            <person name="Schmitt E.K."/>
            <person name="Sanglier J.-J."/>
            <person name="Yeo T."/>
        </authorList>
    </citation>
    <scope>NUCLEOTIDE SEQUENCE [LARGE SCALE GENOMIC DNA]</scope>
    <source>
        <strain evidence="2 3">MN07-A0370</strain>
    </source>
</reference>
<dbReference type="InterPro" id="IPR016040">
    <property type="entry name" value="NAD(P)-bd_dom"/>
</dbReference>
<organism evidence="2 3">
    <name type="scientific">Luteipulveratus mongoliensis</name>
    <dbReference type="NCBI Taxonomy" id="571913"/>
    <lineage>
        <taxon>Bacteria</taxon>
        <taxon>Bacillati</taxon>
        <taxon>Actinomycetota</taxon>
        <taxon>Actinomycetes</taxon>
        <taxon>Micrococcales</taxon>
        <taxon>Dermacoccaceae</taxon>
        <taxon>Luteipulveratus</taxon>
    </lineage>
</organism>
<sequence length="204" mass="21220">MVGAGGRAGRAVVKQAAARGVAVTAAVRDPSAYGPVPDDVVLVRADVTDADSLAAAAAGHDTMVVTAARLDVDASEFFRAAATAVVDATTRAGVTRVVLTGIGTLWVSGHSSRLLDDPALPDEARTFSLGHLEQLRVVETADVDWLIVAPPPVFLEEDGDPHPWMVATSPEDAGPFSFADLGAALLDEALSPKHHREVLQVTRS</sequence>
<dbReference type="AlphaFoldDB" id="A0A0K1JQP8"/>
<dbReference type="InterPro" id="IPR051606">
    <property type="entry name" value="Polyketide_Oxido-like"/>
</dbReference>
<evidence type="ECO:0000313" key="2">
    <source>
        <dbReference type="EMBL" id="AKU18913.1"/>
    </source>
</evidence>
<accession>A0A0K1JQP8</accession>
<dbReference type="OrthoDB" id="3191258at2"/>
<keyword evidence="3" id="KW-1185">Reference proteome</keyword>
<dbReference type="SUPFAM" id="SSF51735">
    <property type="entry name" value="NAD(P)-binding Rossmann-fold domains"/>
    <property type="match status" value="1"/>
</dbReference>
<protein>
    <recommendedName>
        <fullName evidence="1">NAD(P)-binding domain-containing protein</fullName>
    </recommendedName>
</protein>
<dbReference type="STRING" id="571913.VV02_13640"/>
<dbReference type="Pfam" id="PF13460">
    <property type="entry name" value="NAD_binding_10"/>
    <property type="match status" value="1"/>
</dbReference>
<dbReference type="GO" id="GO:0016646">
    <property type="term" value="F:oxidoreductase activity, acting on the CH-NH group of donors, NAD or NADP as acceptor"/>
    <property type="evidence" value="ECO:0007669"/>
    <property type="project" value="TreeGrafter"/>
</dbReference>
<evidence type="ECO:0000259" key="1">
    <source>
        <dbReference type="Pfam" id="PF13460"/>
    </source>
</evidence>
<dbReference type="EMBL" id="CP011112">
    <property type="protein sequence ID" value="AKU18913.1"/>
    <property type="molecule type" value="Genomic_DNA"/>
</dbReference>
<dbReference type="InterPro" id="IPR036291">
    <property type="entry name" value="NAD(P)-bd_dom_sf"/>
</dbReference>